<proteinExistence type="inferred from homology"/>
<gene>
    <name evidence="6" type="ORF">CWI39_1300p0010</name>
</gene>
<name>A0A4Q9L4R6_9MICR</name>
<dbReference type="InterPro" id="IPR007808">
    <property type="entry name" value="Elf1"/>
</dbReference>
<keyword evidence="5" id="KW-0479">Metal-binding</keyword>
<organism evidence="6 7">
    <name type="scientific">Hamiltosporidium magnivora</name>
    <dbReference type="NCBI Taxonomy" id="148818"/>
    <lineage>
        <taxon>Eukaryota</taxon>
        <taxon>Fungi</taxon>
        <taxon>Fungi incertae sedis</taxon>
        <taxon>Microsporidia</taxon>
        <taxon>Dubosqiidae</taxon>
        <taxon>Hamiltosporidium</taxon>
    </lineage>
</organism>
<keyword evidence="4 5" id="KW-0539">Nucleus</keyword>
<keyword evidence="6" id="KW-0648">Protein biosynthesis</keyword>
<protein>
    <recommendedName>
        <fullName evidence="5">Transcription elongation factor 1 homolog</fullName>
    </recommendedName>
</protein>
<dbReference type="AlphaFoldDB" id="A0A4Q9L4R6"/>
<evidence type="ECO:0000256" key="1">
    <source>
        <dbReference type="ARBA" id="ARBA00004123"/>
    </source>
</evidence>
<evidence type="ECO:0000313" key="6">
    <source>
        <dbReference type="EMBL" id="TBU01811.1"/>
    </source>
</evidence>
<evidence type="ECO:0000256" key="4">
    <source>
        <dbReference type="ARBA" id="ARBA00023242"/>
    </source>
</evidence>
<keyword evidence="5" id="KW-0863">Zinc-finger</keyword>
<keyword evidence="3 5" id="KW-0862">Zinc</keyword>
<keyword evidence="6" id="KW-0251">Elongation factor</keyword>
<dbReference type="InterPro" id="IPR038567">
    <property type="entry name" value="T_Elf1_sf"/>
</dbReference>
<comment type="caution">
    <text evidence="6">The sequence shown here is derived from an EMBL/GenBank/DDBJ whole genome shotgun (WGS) entry which is preliminary data.</text>
</comment>
<comment type="subcellular location">
    <subcellularLocation>
        <location evidence="1 5">Nucleus</location>
    </subcellularLocation>
</comment>
<dbReference type="GO" id="GO:0008023">
    <property type="term" value="C:transcription elongation factor complex"/>
    <property type="evidence" value="ECO:0007669"/>
    <property type="project" value="TreeGrafter"/>
</dbReference>
<dbReference type="VEuPathDB" id="MicrosporidiaDB:CWI39_1300p0010"/>
<dbReference type="VEuPathDB" id="MicrosporidiaDB:CWI36_2075p0010"/>
<sequence length="163" mass="19028">MGRKKTRRSQIKTKKRSDRMENRFNCPECNNESVVKCKIEKSSRLGYAYCTLCEASYKCSVNNLSHPVDVYSSWIDNFNSKLCANQIISFYFNRKDLDLEEKSIIHKDIELSNEEMQRLNDLRSYCEMVKIVQNKDDTLSPTTNTDDNSIKIIYPGNIKFKIG</sequence>
<dbReference type="PANTHER" id="PTHR20934:SF0">
    <property type="entry name" value="TRANSCRIPTION ELONGATION FACTOR 1 HOMOLOG"/>
    <property type="match status" value="1"/>
</dbReference>
<dbReference type="Proteomes" id="UP000293045">
    <property type="component" value="Unassembled WGS sequence"/>
</dbReference>
<reference evidence="6 7" key="1">
    <citation type="submission" date="2017-12" db="EMBL/GenBank/DDBJ databases">
        <authorList>
            <person name="Pombert J.-F."/>
            <person name="Haag K.L."/>
            <person name="Ebert D."/>
        </authorList>
    </citation>
    <scope>NUCLEOTIDE SEQUENCE [LARGE SCALE GENOMIC DNA]</scope>
    <source>
        <strain evidence="6">IL-BN-2</strain>
    </source>
</reference>
<dbReference type="Gene3D" id="2.20.25.190">
    <property type="match status" value="1"/>
</dbReference>
<dbReference type="GO" id="GO:0000993">
    <property type="term" value="F:RNA polymerase II complex binding"/>
    <property type="evidence" value="ECO:0007669"/>
    <property type="project" value="TreeGrafter"/>
</dbReference>
<feature type="non-terminal residue" evidence="6">
    <location>
        <position position="163"/>
    </location>
</feature>
<dbReference type="GO" id="GO:0003746">
    <property type="term" value="F:translation elongation factor activity"/>
    <property type="evidence" value="ECO:0007669"/>
    <property type="project" value="UniProtKB-KW"/>
</dbReference>
<comment type="function">
    <text evidence="5">Transcription elongation factor implicated in the maintenance of proper chromatin structure in actively transcribed regions.</text>
</comment>
<evidence type="ECO:0000256" key="2">
    <source>
        <dbReference type="ARBA" id="ARBA00009730"/>
    </source>
</evidence>
<keyword evidence="5" id="KW-0804">Transcription</keyword>
<evidence type="ECO:0000256" key="3">
    <source>
        <dbReference type="ARBA" id="ARBA00022833"/>
    </source>
</evidence>
<keyword evidence="5" id="KW-0805">Transcription regulation</keyword>
<dbReference type="PANTHER" id="PTHR20934">
    <property type="entry name" value="TRANSCRIPTION ELONGATION FACTOR 1 HOMOLOG"/>
    <property type="match status" value="1"/>
</dbReference>
<comment type="similarity">
    <text evidence="2 5">Belongs to the ELOF1 family.</text>
</comment>
<evidence type="ECO:0000256" key="5">
    <source>
        <dbReference type="RuleBase" id="RU364033"/>
    </source>
</evidence>
<dbReference type="EMBL" id="PIXR01001300">
    <property type="protein sequence ID" value="TBU01811.1"/>
    <property type="molecule type" value="Genomic_DNA"/>
</dbReference>
<dbReference type="SUPFAM" id="SSF57783">
    <property type="entry name" value="Zinc beta-ribbon"/>
    <property type="match status" value="1"/>
</dbReference>
<dbReference type="GO" id="GO:0006368">
    <property type="term" value="P:transcription elongation by RNA polymerase II"/>
    <property type="evidence" value="ECO:0007669"/>
    <property type="project" value="TreeGrafter"/>
</dbReference>
<evidence type="ECO:0000313" key="7">
    <source>
        <dbReference type="Proteomes" id="UP000293045"/>
    </source>
</evidence>
<dbReference type="GO" id="GO:0008270">
    <property type="term" value="F:zinc ion binding"/>
    <property type="evidence" value="ECO:0007669"/>
    <property type="project" value="UniProtKB-KW"/>
</dbReference>
<accession>A0A4Q9L4R6</accession>
<dbReference type="Pfam" id="PF05129">
    <property type="entry name" value="Zn_ribbon_Elf1"/>
    <property type="match status" value="1"/>
</dbReference>